<accession>A0A316YCY8</accession>
<comment type="similarity">
    <text evidence="1">Belongs to the protein kinase superfamily. STE Ser/Thr protein kinase family. STE20 subfamily.</text>
</comment>
<dbReference type="RefSeq" id="XP_025374249.1">
    <property type="nucleotide sequence ID" value="XM_025519007.1"/>
</dbReference>
<dbReference type="InterPro" id="IPR051931">
    <property type="entry name" value="PAK3-like"/>
</dbReference>
<dbReference type="InParanoid" id="A0A316YCY8"/>
<dbReference type="InterPro" id="IPR000719">
    <property type="entry name" value="Prot_kinase_dom"/>
</dbReference>
<keyword evidence="5" id="KW-0808">Transferase</keyword>
<dbReference type="PANTHER" id="PTHR45832:SF22">
    <property type="entry name" value="SERINE_THREONINE-PROTEIN KINASE SAMKA-RELATED"/>
    <property type="match status" value="1"/>
</dbReference>
<dbReference type="STRING" id="215250.A0A316YCY8"/>
<feature type="domain" description="Protein kinase" evidence="4">
    <location>
        <begin position="1"/>
        <end position="258"/>
    </location>
</feature>
<evidence type="ECO:0000313" key="6">
    <source>
        <dbReference type="Proteomes" id="UP000245768"/>
    </source>
</evidence>
<dbReference type="EMBL" id="KZ819641">
    <property type="protein sequence ID" value="PWN87051.1"/>
    <property type="molecule type" value="Genomic_DNA"/>
</dbReference>
<dbReference type="Proteomes" id="UP000245768">
    <property type="component" value="Unassembled WGS sequence"/>
</dbReference>
<evidence type="ECO:0000313" key="5">
    <source>
        <dbReference type="EMBL" id="PWN87051.1"/>
    </source>
</evidence>
<proteinExistence type="inferred from homology"/>
<dbReference type="SUPFAM" id="SSF56112">
    <property type="entry name" value="Protein kinase-like (PK-like)"/>
    <property type="match status" value="1"/>
</dbReference>
<dbReference type="GeneID" id="37040923"/>
<dbReference type="GO" id="GO:0005524">
    <property type="term" value="F:ATP binding"/>
    <property type="evidence" value="ECO:0007669"/>
    <property type="project" value="UniProtKB-KW"/>
</dbReference>
<organism evidence="5 6">
    <name type="scientific">Acaromyces ingoldii</name>
    <dbReference type="NCBI Taxonomy" id="215250"/>
    <lineage>
        <taxon>Eukaryota</taxon>
        <taxon>Fungi</taxon>
        <taxon>Dikarya</taxon>
        <taxon>Basidiomycota</taxon>
        <taxon>Ustilaginomycotina</taxon>
        <taxon>Exobasidiomycetes</taxon>
        <taxon>Exobasidiales</taxon>
        <taxon>Cryptobasidiaceae</taxon>
        <taxon>Acaromyces</taxon>
    </lineage>
</organism>
<keyword evidence="3" id="KW-0067">ATP-binding</keyword>
<sequence>MDLPASLKSHKHLAVKVIRLPRQDEGVAPRFKGLDKELKLWKGACGNANVVSLYDVFLSPLGERHEGVWIVQELMSMALADVIALHASGLTLSEAQMGRVMADAAAGLEHLHAQGIVHRDCRSDNILLSAEGISKLADFTHAAELTSDTAKRSSVVGTAYWMAPEVVKAEPYDAKADVWSLGVVLYEMVEGDPPRVDFPALRAITLTAKHGLPPLSTPERWSMALKQCLAWCTEMEAEKRPSADMLASVSRKMNNPLYSRSLLTRYATERAGSVGMQPFGHVHPIAAG</sequence>
<evidence type="ECO:0000256" key="3">
    <source>
        <dbReference type="ARBA" id="ARBA00022840"/>
    </source>
</evidence>
<dbReference type="OrthoDB" id="248923at2759"/>
<dbReference type="PROSITE" id="PS50011">
    <property type="entry name" value="PROTEIN_KINASE_DOM"/>
    <property type="match status" value="1"/>
</dbReference>
<evidence type="ECO:0000259" key="4">
    <source>
        <dbReference type="PROSITE" id="PS50011"/>
    </source>
</evidence>
<evidence type="ECO:0000256" key="1">
    <source>
        <dbReference type="ARBA" id="ARBA00008874"/>
    </source>
</evidence>
<keyword evidence="5" id="KW-0418">Kinase</keyword>
<name>A0A316YCY8_9BASI</name>
<dbReference type="AlphaFoldDB" id="A0A316YCY8"/>
<dbReference type="GO" id="GO:0004672">
    <property type="term" value="F:protein kinase activity"/>
    <property type="evidence" value="ECO:0007669"/>
    <property type="project" value="InterPro"/>
</dbReference>
<reference evidence="5 6" key="1">
    <citation type="journal article" date="2018" name="Mol. Biol. Evol.">
        <title>Broad Genomic Sampling Reveals a Smut Pathogenic Ancestry of the Fungal Clade Ustilaginomycotina.</title>
        <authorList>
            <person name="Kijpornyongpan T."/>
            <person name="Mondo S.J."/>
            <person name="Barry K."/>
            <person name="Sandor L."/>
            <person name="Lee J."/>
            <person name="Lipzen A."/>
            <person name="Pangilinan J."/>
            <person name="LaButti K."/>
            <person name="Hainaut M."/>
            <person name="Henrissat B."/>
            <person name="Grigoriev I.V."/>
            <person name="Spatafora J.W."/>
            <person name="Aime M.C."/>
        </authorList>
    </citation>
    <scope>NUCLEOTIDE SEQUENCE [LARGE SCALE GENOMIC DNA]</scope>
    <source>
        <strain evidence="5 6">MCA 4198</strain>
    </source>
</reference>
<keyword evidence="6" id="KW-1185">Reference proteome</keyword>
<dbReference type="Pfam" id="PF00069">
    <property type="entry name" value="Pkinase"/>
    <property type="match status" value="1"/>
</dbReference>
<dbReference type="PANTHER" id="PTHR45832">
    <property type="entry name" value="SERINE/THREONINE-PROTEIN KINASE SAMKA-RELATED-RELATED"/>
    <property type="match status" value="1"/>
</dbReference>
<keyword evidence="2" id="KW-0547">Nucleotide-binding</keyword>
<protein>
    <submittedName>
        <fullName evidence="5">Kinase-like protein</fullName>
    </submittedName>
</protein>
<dbReference type="Gene3D" id="1.10.510.10">
    <property type="entry name" value="Transferase(Phosphotransferase) domain 1"/>
    <property type="match status" value="1"/>
</dbReference>
<gene>
    <name evidence="5" type="ORF">FA10DRAFT_234911</name>
</gene>
<evidence type="ECO:0000256" key="2">
    <source>
        <dbReference type="ARBA" id="ARBA00022741"/>
    </source>
</evidence>
<dbReference type="InterPro" id="IPR011009">
    <property type="entry name" value="Kinase-like_dom_sf"/>
</dbReference>